<dbReference type="PANTHER" id="PTHR43540:SF9">
    <property type="entry name" value="FAMILY HYDROLASE, PUTATIVE (AFU_ORTHOLOGUE AFUA_2G08700)-RELATED"/>
    <property type="match status" value="1"/>
</dbReference>
<dbReference type="GO" id="GO:0016787">
    <property type="term" value="F:hydrolase activity"/>
    <property type="evidence" value="ECO:0007669"/>
    <property type="project" value="UniProtKB-KW"/>
</dbReference>
<dbReference type="OrthoDB" id="3174612at2"/>
<evidence type="ECO:0000259" key="3">
    <source>
        <dbReference type="Pfam" id="PF00857"/>
    </source>
</evidence>
<organism evidence="4 5">
    <name type="scientific">Cellulomonas aerilata</name>
    <dbReference type="NCBI Taxonomy" id="515326"/>
    <lineage>
        <taxon>Bacteria</taxon>
        <taxon>Bacillati</taxon>
        <taxon>Actinomycetota</taxon>
        <taxon>Actinomycetes</taxon>
        <taxon>Micrococcales</taxon>
        <taxon>Cellulomonadaceae</taxon>
        <taxon>Cellulomonas</taxon>
    </lineage>
</organism>
<dbReference type="InterPro" id="IPR000868">
    <property type="entry name" value="Isochorismatase-like_dom"/>
</dbReference>
<evidence type="ECO:0000256" key="2">
    <source>
        <dbReference type="SAM" id="MobiDB-lite"/>
    </source>
</evidence>
<dbReference type="Gene3D" id="3.40.50.850">
    <property type="entry name" value="Isochorismatase-like"/>
    <property type="match status" value="1"/>
</dbReference>
<feature type="region of interest" description="Disordered" evidence="2">
    <location>
        <begin position="66"/>
        <end position="88"/>
    </location>
</feature>
<gene>
    <name evidence="4" type="ORF">CAE01nite_28490</name>
</gene>
<keyword evidence="5" id="KW-1185">Reference proteome</keyword>
<proteinExistence type="predicted"/>
<sequence>MHVAGSTPYPWPFDGRFDEAGTALLLVGPTDPAAQDAGTHAVVSAMVAAATAAGVPVISVATAAPEGTRRRGAGPASDARSRDRPGHHLTARGVDAFYGSDLELVLTGHRARRLVLAGSALELSVHSTMRSANDRGFECLLVLDACTALDPALTPSSRSMVEASGGIFGAVGQAADVVAAWGAVPPAWAPDTTTSSVTQGAPR</sequence>
<dbReference type="EMBL" id="BJYY01000018">
    <property type="protein sequence ID" value="GEO35124.1"/>
    <property type="molecule type" value="Genomic_DNA"/>
</dbReference>
<evidence type="ECO:0000256" key="1">
    <source>
        <dbReference type="ARBA" id="ARBA00022801"/>
    </source>
</evidence>
<dbReference type="InterPro" id="IPR050272">
    <property type="entry name" value="Isochorismatase-like_hydrls"/>
</dbReference>
<keyword evidence="1 4" id="KW-0378">Hydrolase</keyword>
<dbReference type="AlphaFoldDB" id="A0A512DF60"/>
<protein>
    <submittedName>
        <fullName evidence="4">Cysteine hydrolase</fullName>
    </submittedName>
</protein>
<reference evidence="4 5" key="1">
    <citation type="submission" date="2019-07" db="EMBL/GenBank/DDBJ databases">
        <title>Whole genome shotgun sequence of Cellulomonas aerilata NBRC 106308.</title>
        <authorList>
            <person name="Hosoyama A."/>
            <person name="Uohara A."/>
            <person name="Ohji S."/>
            <person name="Ichikawa N."/>
        </authorList>
    </citation>
    <scope>NUCLEOTIDE SEQUENCE [LARGE SCALE GENOMIC DNA]</scope>
    <source>
        <strain evidence="4 5">NBRC 106308</strain>
    </source>
</reference>
<accession>A0A512DF60</accession>
<dbReference type="InterPro" id="IPR036380">
    <property type="entry name" value="Isochorismatase-like_sf"/>
</dbReference>
<dbReference type="PANTHER" id="PTHR43540">
    <property type="entry name" value="PEROXYUREIDOACRYLATE/UREIDOACRYLATE AMIDOHYDROLASE-RELATED"/>
    <property type="match status" value="1"/>
</dbReference>
<dbReference type="RefSeq" id="WP_146905930.1">
    <property type="nucleotide sequence ID" value="NZ_BAAARM010000008.1"/>
</dbReference>
<dbReference type="Pfam" id="PF00857">
    <property type="entry name" value="Isochorismatase"/>
    <property type="match status" value="1"/>
</dbReference>
<feature type="domain" description="Isochorismatase-like" evidence="3">
    <location>
        <begin position="34"/>
        <end position="156"/>
    </location>
</feature>
<dbReference type="SUPFAM" id="SSF52499">
    <property type="entry name" value="Isochorismatase-like hydrolases"/>
    <property type="match status" value="1"/>
</dbReference>
<evidence type="ECO:0000313" key="5">
    <source>
        <dbReference type="Proteomes" id="UP000321181"/>
    </source>
</evidence>
<name>A0A512DF60_9CELL</name>
<comment type="caution">
    <text evidence="4">The sequence shown here is derived from an EMBL/GenBank/DDBJ whole genome shotgun (WGS) entry which is preliminary data.</text>
</comment>
<dbReference type="Proteomes" id="UP000321181">
    <property type="component" value="Unassembled WGS sequence"/>
</dbReference>
<evidence type="ECO:0000313" key="4">
    <source>
        <dbReference type="EMBL" id="GEO35124.1"/>
    </source>
</evidence>